<sequence length="136" mass="14626">MTDAGWHVHDHFVVMPDAANHAFLEAAIRHWLAAAEHEGVGASQSGQDARSYRDARTAVAYASKGWFKPAKGASQSPGDILAAFIAGEADAAERWRELEDLLIQRRVVTRGAGGCLKKNALLRIANVESSETVTSS</sequence>
<organism evidence="3 4">
    <name type="scientific">Arenivirga flava</name>
    <dbReference type="NCBI Taxonomy" id="1930060"/>
    <lineage>
        <taxon>Bacteria</taxon>
        <taxon>Bacillati</taxon>
        <taxon>Actinomycetota</taxon>
        <taxon>Actinomycetes</taxon>
        <taxon>Micrococcales</taxon>
        <taxon>Microbacteriaceae</taxon>
        <taxon>Arenivirga</taxon>
    </lineage>
</organism>
<evidence type="ECO:0000313" key="1">
    <source>
        <dbReference type="EMBL" id="GMA26790.1"/>
    </source>
</evidence>
<accession>A0AA37UN42</accession>
<protein>
    <submittedName>
        <fullName evidence="3">Uncharacterized protein</fullName>
    </submittedName>
</protein>
<keyword evidence="4" id="KW-1185">Reference proteome</keyword>
<evidence type="ECO:0000313" key="3">
    <source>
        <dbReference type="EMBL" id="GMA29966.1"/>
    </source>
</evidence>
<dbReference type="EMBL" id="BSUL01000002">
    <property type="protein sequence ID" value="GMA29966.1"/>
    <property type="molecule type" value="Genomic_DNA"/>
</dbReference>
<proteinExistence type="predicted"/>
<dbReference type="Proteomes" id="UP001157160">
    <property type="component" value="Unassembled WGS sequence"/>
</dbReference>
<dbReference type="EMBL" id="BSUL01000001">
    <property type="protein sequence ID" value="GMA26790.1"/>
    <property type="molecule type" value="Genomic_DNA"/>
</dbReference>
<reference evidence="3 4" key="1">
    <citation type="journal article" date="2014" name="Int. J. Syst. Evol. Microbiol.">
        <title>Complete genome sequence of Corynebacterium casei LMG S-19264T (=DSM 44701T), isolated from a smear-ripened cheese.</title>
        <authorList>
            <consortium name="US DOE Joint Genome Institute (JGI-PGF)"/>
            <person name="Walter F."/>
            <person name="Albersmeier A."/>
            <person name="Kalinowski J."/>
            <person name="Ruckert C."/>
        </authorList>
    </citation>
    <scope>NUCLEOTIDE SEQUENCE [LARGE SCALE GENOMIC DNA]</scope>
    <source>
        <strain evidence="3 4">NBRC 112289</strain>
    </source>
</reference>
<name>A0AA37UN42_9MICO</name>
<evidence type="ECO:0000313" key="4">
    <source>
        <dbReference type="Proteomes" id="UP001157160"/>
    </source>
</evidence>
<dbReference type="RefSeq" id="WP_284228850.1">
    <property type="nucleotide sequence ID" value="NZ_BSUL01000001.1"/>
</dbReference>
<dbReference type="AlphaFoldDB" id="A0AA37UN42"/>
<comment type="caution">
    <text evidence="3">The sequence shown here is derived from an EMBL/GenBank/DDBJ whole genome shotgun (WGS) entry which is preliminary data.</text>
</comment>
<reference evidence="3" key="2">
    <citation type="submission" date="2023-02" db="EMBL/GenBank/DDBJ databases">
        <authorList>
            <person name="Sun Q."/>
            <person name="Mori K."/>
        </authorList>
    </citation>
    <scope>NUCLEOTIDE SEQUENCE</scope>
    <source>
        <strain evidence="3">NBRC 112289</strain>
    </source>
</reference>
<dbReference type="EMBL" id="BSUL01000001">
    <property type="protein sequence ID" value="GMA29905.1"/>
    <property type="molecule type" value="Genomic_DNA"/>
</dbReference>
<evidence type="ECO:0000313" key="2">
    <source>
        <dbReference type="EMBL" id="GMA29905.1"/>
    </source>
</evidence>
<gene>
    <name evidence="1" type="ORF">GCM10025874_00430</name>
    <name evidence="2" type="ORF">GCM10025874_31580</name>
    <name evidence="3" type="ORF">GCM10025874_32190</name>
</gene>